<dbReference type="AlphaFoldDB" id="A0A137P8Z1"/>
<evidence type="ECO:0000259" key="3">
    <source>
        <dbReference type="PROSITE" id="PS50009"/>
    </source>
</evidence>
<protein>
    <submittedName>
        <fullName evidence="4">Ras GEF</fullName>
    </submittedName>
</protein>
<dbReference type="GO" id="GO:0005085">
    <property type="term" value="F:guanyl-nucleotide exchange factor activity"/>
    <property type="evidence" value="ECO:0007669"/>
    <property type="project" value="UniProtKB-KW"/>
</dbReference>
<dbReference type="Pfam" id="PF00617">
    <property type="entry name" value="RasGEF"/>
    <property type="match status" value="1"/>
</dbReference>
<dbReference type="PANTHER" id="PTHR23113">
    <property type="entry name" value="GUANINE NUCLEOTIDE EXCHANGE FACTOR"/>
    <property type="match status" value="1"/>
</dbReference>
<dbReference type="OrthoDB" id="546434at2759"/>
<dbReference type="Proteomes" id="UP000070444">
    <property type="component" value="Unassembled WGS sequence"/>
</dbReference>
<dbReference type="InterPro" id="IPR008937">
    <property type="entry name" value="Ras-like_GEF"/>
</dbReference>
<proteinExistence type="predicted"/>
<dbReference type="GO" id="GO:0007265">
    <property type="term" value="P:Ras protein signal transduction"/>
    <property type="evidence" value="ECO:0007669"/>
    <property type="project" value="TreeGrafter"/>
</dbReference>
<sequence>MIASTTPPQPILTKSLLTRLIDDSSSSLSILELDPVEIARQLTILECKNFCKIKPFDLFGRDFTKSRITPGSSCQSIKLMSQTSTNVTNMVIRHILSDQQPKLRAKTLKFYIKLAEECCNLRNYNTLMAIVCGLNSTPISRLKKTWKLINQKYHLIFENLKTLTDTNRNYFTYRNLVKSSPTPCLPFLGLYLTDLTFTDDGNPAFKPHPMEQTDNKRSKMVNFSKCLKTFNLIKEILRFQSPYNLIEVVEIQDLIGAELDVTKCRRGLATNDIDFLYHKSLRLEPKSNNI</sequence>
<dbReference type="PROSITE" id="PS50009">
    <property type="entry name" value="RASGEF_CAT"/>
    <property type="match status" value="1"/>
</dbReference>
<dbReference type="Gene3D" id="1.10.840.10">
    <property type="entry name" value="Ras guanine-nucleotide exchange factors catalytic domain"/>
    <property type="match status" value="1"/>
</dbReference>
<keyword evidence="5" id="KW-1185">Reference proteome</keyword>
<dbReference type="GO" id="GO:0005886">
    <property type="term" value="C:plasma membrane"/>
    <property type="evidence" value="ECO:0007669"/>
    <property type="project" value="TreeGrafter"/>
</dbReference>
<evidence type="ECO:0000256" key="1">
    <source>
        <dbReference type="ARBA" id="ARBA00022658"/>
    </source>
</evidence>
<gene>
    <name evidence="4" type="ORF">CONCODRAFT_38288</name>
</gene>
<dbReference type="EMBL" id="KQ964474">
    <property type="protein sequence ID" value="KXN71476.1"/>
    <property type="molecule type" value="Genomic_DNA"/>
</dbReference>
<dbReference type="SUPFAM" id="SSF48366">
    <property type="entry name" value="Ras GEF"/>
    <property type="match status" value="1"/>
</dbReference>
<dbReference type="InterPro" id="IPR001895">
    <property type="entry name" value="RASGEF_cat_dom"/>
</dbReference>
<evidence type="ECO:0000256" key="2">
    <source>
        <dbReference type="PROSITE-ProRule" id="PRU00168"/>
    </source>
</evidence>
<dbReference type="InterPro" id="IPR036964">
    <property type="entry name" value="RASGEF_cat_dom_sf"/>
</dbReference>
<reference evidence="4 5" key="1">
    <citation type="journal article" date="2015" name="Genome Biol. Evol.">
        <title>Phylogenomic analyses indicate that early fungi evolved digesting cell walls of algal ancestors of land plants.</title>
        <authorList>
            <person name="Chang Y."/>
            <person name="Wang S."/>
            <person name="Sekimoto S."/>
            <person name="Aerts A.L."/>
            <person name="Choi C."/>
            <person name="Clum A."/>
            <person name="LaButti K.M."/>
            <person name="Lindquist E.A."/>
            <person name="Yee Ngan C."/>
            <person name="Ohm R.A."/>
            <person name="Salamov A.A."/>
            <person name="Grigoriev I.V."/>
            <person name="Spatafora J.W."/>
            <person name="Berbee M.L."/>
        </authorList>
    </citation>
    <scope>NUCLEOTIDE SEQUENCE [LARGE SCALE GENOMIC DNA]</scope>
    <source>
        <strain evidence="4 5">NRRL 28638</strain>
    </source>
</reference>
<evidence type="ECO:0000313" key="5">
    <source>
        <dbReference type="Proteomes" id="UP000070444"/>
    </source>
</evidence>
<evidence type="ECO:0000313" key="4">
    <source>
        <dbReference type="EMBL" id="KXN71476.1"/>
    </source>
</evidence>
<organism evidence="4 5">
    <name type="scientific">Conidiobolus coronatus (strain ATCC 28846 / CBS 209.66 / NRRL 28638)</name>
    <name type="common">Delacroixia coronata</name>
    <dbReference type="NCBI Taxonomy" id="796925"/>
    <lineage>
        <taxon>Eukaryota</taxon>
        <taxon>Fungi</taxon>
        <taxon>Fungi incertae sedis</taxon>
        <taxon>Zoopagomycota</taxon>
        <taxon>Entomophthoromycotina</taxon>
        <taxon>Entomophthoromycetes</taxon>
        <taxon>Entomophthorales</taxon>
        <taxon>Ancylistaceae</taxon>
        <taxon>Conidiobolus</taxon>
    </lineage>
</organism>
<dbReference type="OMA" id="YVIETWI"/>
<dbReference type="InterPro" id="IPR023578">
    <property type="entry name" value="Ras_GEF_dom_sf"/>
</dbReference>
<keyword evidence="1 2" id="KW-0344">Guanine-nucleotide releasing factor</keyword>
<accession>A0A137P8Z1</accession>
<name>A0A137P8Z1_CONC2</name>
<dbReference type="SMART" id="SM00147">
    <property type="entry name" value="RasGEF"/>
    <property type="match status" value="1"/>
</dbReference>
<dbReference type="STRING" id="796925.A0A137P8Z1"/>
<feature type="domain" description="Ras-GEF" evidence="3">
    <location>
        <begin position="34"/>
        <end position="286"/>
    </location>
</feature>
<dbReference type="CDD" id="cd00155">
    <property type="entry name" value="RasGEF"/>
    <property type="match status" value="1"/>
</dbReference>
<dbReference type="PANTHER" id="PTHR23113:SF354">
    <property type="entry name" value="BUD SITE SELECTION PROTEIN 5"/>
    <property type="match status" value="1"/>
</dbReference>